<accession>A0A401UT76</accession>
<evidence type="ECO:0000313" key="3">
    <source>
        <dbReference type="EMBL" id="GCD12714.1"/>
    </source>
</evidence>
<protein>
    <recommendedName>
        <fullName evidence="5">DUF262 domain-containing protein</fullName>
    </recommendedName>
</protein>
<evidence type="ECO:0000313" key="4">
    <source>
        <dbReference type="Proteomes" id="UP000287872"/>
    </source>
</evidence>
<gene>
    <name evidence="3" type="ORF">Ctaglu_43370</name>
</gene>
<name>A0A401UT76_9CLOT</name>
<feature type="domain" description="GmrSD restriction endonucleases N-terminal" evidence="1">
    <location>
        <begin position="11"/>
        <end position="234"/>
    </location>
</feature>
<dbReference type="PANTHER" id="PTHR35149:SF1">
    <property type="entry name" value="DUF5655 DOMAIN-CONTAINING PROTEIN"/>
    <property type="match status" value="1"/>
</dbReference>
<dbReference type="OrthoDB" id="9798761at2"/>
<dbReference type="Proteomes" id="UP000287872">
    <property type="component" value="Unassembled WGS sequence"/>
</dbReference>
<dbReference type="AlphaFoldDB" id="A0A401UT76"/>
<dbReference type="Pfam" id="PF07510">
    <property type="entry name" value="GmrSD_C"/>
    <property type="match status" value="1"/>
</dbReference>
<keyword evidence="4" id="KW-1185">Reference proteome</keyword>
<sequence length="609" mass="73249">MAIIPKQITIDDIFTNKKYYIDFYQREYKWVKNQVERLLDDIFYKFENEYTKEIDINIESISNFSWYYLSAYMTNTYNGKIYIVDGQQRFTTLTLILIKLYHLSEFYKLPNRTEWLQAKIYGVGVEGKSYWMGDNNRCEPLDVLHGGDDNLINLENANDLSIKNMYDNYIYIGEYLTKKIDSEHKFEAIVLFILKRLYLVNIEIEDYKDVSMVFEVINDRGERLKPYEVFKGQLLGQLDKNEIHQYNAIWTENINKLQNIDEKEVDNFFRFYFRAKYTDTRADSKEIDGEYNKTIFSTKWNEKLNLKNNSVMVKKFIKEDFNYYCKLYYKMITDYAKNENSHVFYNSMNNQDRQYLLVLSSINKEEEDVKEKIEFVAKMFDKYFTLLQLLGCYDSNNFTESIIRLNTNIRNKNIKDIENIFNTQLVNDINATKNINIRNPFQWTLFKEASNSLGVTFLRYFFTRVDNFIAKKLDINQYDKSYNLIRNTGSINGYHIEHILADNDENKEIFNKNEELFYTQRNYLGSLLLMKGRDNQSSGKEKYNEKLKTYSHGNLWARTLTEDFYHRNKNFSDFIEKYDLNFRAIKNFDKEAIEERQKLLFELVKIIWA</sequence>
<evidence type="ECO:0000259" key="2">
    <source>
        <dbReference type="Pfam" id="PF07510"/>
    </source>
</evidence>
<dbReference type="Pfam" id="PF03235">
    <property type="entry name" value="GmrSD_N"/>
    <property type="match status" value="1"/>
</dbReference>
<proteinExistence type="predicted"/>
<dbReference type="EMBL" id="BHYK01000039">
    <property type="protein sequence ID" value="GCD12714.1"/>
    <property type="molecule type" value="Genomic_DNA"/>
</dbReference>
<reference evidence="3 4" key="1">
    <citation type="submission" date="2018-11" db="EMBL/GenBank/DDBJ databases">
        <title>Genome sequencing and assembly of Clostridium tagluense strain A121.</title>
        <authorList>
            <person name="Murakami T."/>
            <person name="Segawa T."/>
            <person name="Shcherbakova V.A."/>
            <person name="Mori H."/>
            <person name="Yoshimura Y."/>
        </authorList>
    </citation>
    <scope>NUCLEOTIDE SEQUENCE [LARGE SCALE GENOMIC DNA]</scope>
    <source>
        <strain evidence="3 4">A121</strain>
    </source>
</reference>
<evidence type="ECO:0000259" key="1">
    <source>
        <dbReference type="Pfam" id="PF03235"/>
    </source>
</evidence>
<dbReference type="InterPro" id="IPR004919">
    <property type="entry name" value="GmrSD_N"/>
</dbReference>
<dbReference type="PANTHER" id="PTHR35149">
    <property type="entry name" value="SLL5132 PROTEIN"/>
    <property type="match status" value="1"/>
</dbReference>
<organism evidence="3 4">
    <name type="scientific">Clostridium tagluense</name>
    <dbReference type="NCBI Taxonomy" id="360422"/>
    <lineage>
        <taxon>Bacteria</taxon>
        <taxon>Bacillati</taxon>
        <taxon>Bacillota</taxon>
        <taxon>Clostridia</taxon>
        <taxon>Eubacteriales</taxon>
        <taxon>Clostridiaceae</taxon>
        <taxon>Clostridium</taxon>
    </lineage>
</organism>
<evidence type="ECO:0008006" key="5">
    <source>
        <dbReference type="Google" id="ProtNLM"/>
    </source>
</evidence>
<dbReference type="InterPro" id="IPR011089">
    <property type="entry name" value="GmrSD_C"/>
</dbReference>
<dbReference type="RefSeq" id="WP_125005624.1">
    <property type="nucleotide sequence ID" value="NZ_BHYK01000039.1"/>
</dbReference>
<feature type="domain" description="GmrSD restriction endonucleases C-terminal" evidence="2">
    <location>
        <begin position="452"/>
        <end position="602"/>
    </location>
</feature>
<comment type="caution">
    <text evidence="3">The sequence shown here is derived from an EMBL/GenBank/DDBJ whole genome shotgun (WGS) entry which is preliminary data.</text>
</comment>